<dbReference type="PANTHER" id="PTHR21545:SF13">
    <property type="entry name" value="ECDYSONE-INDUCED PROTEIN 93F, ISOFORM C"/>
    <property type="match status" value="1"/>
</dbReference>
<evidence type="ECO:0000256" key="4">
    <source>
        <dbReference type="ARBA" id="ARBA00023163"/>
    </source>
</evidence>
<dbReference type="InterPro" id="IPR007889">
    <property type="entry name" value="HTH_Psq"/>
</dbReference>
<feature type="compositionally biased region" description="Low complexity" evidence="7">
    <location>
        <begin position="464"/>
        <end position="476"/>
    </location>
</feature>
<evidence type="ECO:0000256" key="7">
    <source>
        <dbReference type="SAM" id="MobiDB-lite"/>
    </source>
</evidence>
<feature type="region of interest" description="Disordered" evidence="7">
    <location>
        <begin position="453"/>
        <end position="508"/>
    </location>
</feature>
<protein>
    <recommendedName>
        <fullName evidence="8">HTH psq-type domain-containing protein</fullName>
    </recommendedName>
</protein>
<keyword evidence="5 6" id="KW-0539">Nucleus</keyword>
<evidence type="ECO:0000259" key="8">
    <source>
        <dbReference type="PROSITE" id="PS50960"/>
    </source>
</evidence>
<evidence type="ECO:0000256" key="1">
    <source>
        <dbReference type="ARBA" id="ARBA00004123"/>
    </source>
</evidence>
<dbReference type="PANTHER" id="PTHR21545">
    <property type="entry name" value="TRANSCRIPTION FACTOR MLR1/2"/>
    <property type="match status" value="1"/>
</dbReference>
<dbReference type="GO" id="GO:0005634">
    <property type="term" value="C:nucleus"/>
    <property type="evidence" value="ECO:0007669"/>
    <property type="project" value="UniProtKB-SubCell"/>
</dbReference>
<accession>A0AA88Y7J7</accession>
<sequence>MVDCGNSRCSQERRSFRKELLTWSKKIPIALGLERIAVELAGEESMKRLLYPFNCLETKEVKDWKQEQNCFFCESRLQLMFEAVSQLMEEAKSGKSVQDNPSLRYLQELLPYCPQFYTENVGKELLAELKSTAGPSITIETTVDSDAGSPQSQREPIHLKVPHIIAQTCKKKETFPTSCKKSYTEEELQAAVSEIQSGKLGTRRASVLYGIPRSTLRNKIFKMGSDKPESIYQSLNGGDRIDDPMEIAMKWSELLQGSNLALLSLPQLPFGFHGDYSFPRGMFMHGDESEERKLEYLRRKHNLGRKREPYQTQYSHELKLPVLQDIIQKLVEERMEMERNTSSLRHIKKEDKEKKSSILSGNGATVLSAHNIGNYALASDLASDIVIPSFRPIQNDEKSNESPQEYIYHSSLDKLENSRIGEALKDIIVKTISEKVRFKSQALADYCQNSLSSSHLTESDTNSKDSSSSHSNTPSPVKRMRIEDSPKKKGDQPVKKTRPKRGQYRRYNSQLLMEAVKAVQRGEMSVHRAGSYYGVPHSTLEYKVKERHLLRQKKIKEQREQKEAEQAAMAASSSNSSGSSTAGGNSGGKKTTKDQSSTSKGSSGKSDQKENTLKKQNPAQNWMAPFLPGNSNFDLGLYSSSGFALNTPASELLRKLQHKVQSKEDDFDQENSYSQLVKSGKVSALGDGFMFLN</sequence>
<organism evidence="9 10">
    <name type="scientific">Pinctada imbricata</name>
    <name type="common">Atlantic pearl-oyster</name>
    <name type="synonym">Pinctada martensii</name>
    <dbReference type="NCBI Taxonomy" id="66713"/>
    <lineage>
        <taxon>Eukaryota</taxon>
        <taxon>Metazoa</taxon>
        <taxon>Spiralia</taxon>
        <taxon>Lophotrochozoa</taxon>
        <taxon>Mollusca</taxon>
        <taxon>Bivalvia</taxon>
        <taxon>Autobranchia</taxon>
        <taxon>Pteriomorphia</taxon>
        <taxon>Pterioida</taxon>
        <taxon>Pterioidea</taxon>
        <taxon>Pteriidae</taxon>
        <taxon>Pinctada</taxon>
    </lineage>
</organism>
<dbReference type="AlphaFoldDB" id="A0AA88Y7J7"/>
<feature type="compositionally biased region" description="Low complexity" evidence="7">
    <location>
        <begin position="594"/>
        <end position="605"/>
    </location>
</feature>
<dbReference type="Pfam" id="PF05225">
    <property type="entry name" value="HTH_psq"/>
    <property type="match status" value="2"/>
</dbReference>
<dbReference type="InterPro" id="IPR009057">
    <property type="entry name" value="Homeodomain-like_sf"/>
</dbReference>
<dbReference type="FunFam" id="1.10.10.60:FF:000019">
    <property type="entry name" value="Ligand-dependent corepressor isoform 1"/>
    <property type="match status" value="1"/>
</dbReference>
<feature type="compositionally biased region" description="Low complexity" evidence="7">
    <location>
        <begin position="566"/>
        <end position="583"/>
    </location>
</feature>
<dbReference type="EMBL" id="VSWD01000008">
    <property type="protein sequence ID" value="KAK3096026.1"/>
    <property type="molecule type" value="Genomic_DNA"/>
</dbReference>
<evidence type="ECO:0000256" key="3">
    <source>
        <dbReference type="ARBA" id="ARBA00023125"/>
    </source>
</evidence>
<keyword evidence="4" id="KW-0804">Transcription</keyword>
<keyword evidence="10" id="KW-1185">Reference proteome</keyword>
<keyword evidence="3 6" id="KW-0238">DNA-binding</keyword>
<reference evidence="9" key="1">
    <citation type="submission" date="2019-08" db="EMBL/GenBank/DDBJ databases">
        <title>The improved chromosome-level genome for the pearl oyster Pinctada fucata martensii using PacBio sequencing and Hi-C.</title>
        <authorList>
            <person name="Zheng Z."/>
        </authorList>
    </citation>
    <scope>NUCLEOTIDE SEQUENCE</scope>
    <source>
        <strain evidence="9">ZZ-2019</strain>
        <tissue evidence="9">Adductor muscle</tissue>
    </source>
</reference>
<feature type="compositionally biased region" description="Basic and acidic residues" evidence="7">
    <location>
        <begin position="556"/>
        <end position="565"/>
    </location>
</feature>
<comment type="caution">
    <text evidence="9">The sequence shown here is derived from an EMBL/GenBank/DDBJ whole genome shotgun (WGS) entry which is preliminary data.</text>
</comment>
<evidence type="ECO:0000256" key="2">
    <source>
        <dbReference type="ARBA" id="ARBA00023015"/>
    </source>
</evidence>
<name>A0AA88Y7J7_PINIB</name>
<keyword evidence="2" id="KW-0805">Transcription regulation</keyword>
<dbReference type="SUPFAM" id="SSF46689">
    <property type="entry name" value="Homeodomain-like"/>
    <property type="match status" value="2"/>
</dbReference>
<proteinExistence type="predicted"/>
<dbReference type="PROSITE" id="PS50960">
    <property type="entry name" value="HTH_PSQ"/>
    <property type="match status" value="1"/>
</dbReference>
<feature type="DNA-binding region" description="H-T-H motif" evidence="6">
    <location>
        <begin position="526"/>
        <end position="546"/>
    </location>
</feature>
<evidence type="ECO:0000256" key="5">
    <source>
        <dbReference type="ARBA" id="ARBA00023242"/>
    </source>
</evidence>
<evidence type="ECO:0000313" key="10">
    <source>
        <dbReference type="Proteomes" id="UP001186944"/>
    </source>
</evidence>
<feature type="compositionally biased region" description="Basic and acidic residues" evidence="7">
    <location>
        <begin position="480"/>
        <end position="494"/>
    </location>
</feature>
<gene>
    <name evidence="9" type="ORF">FSP39_022113</name>
</gene>
<feature type="domain" description="HTH psq-type" evidence="8">
    <location>
        <begin position="498"/>
        <end position="550"/>
    </location>
</feature>
<dbReference type="Gene3D" id="1.10.10.60">
    <property type="entry name" value="Homeodomain-like"/>
    <property type="match status" value="2"/>
</dbReference>
<dbReference type="GO" id="GO:0006357">
    <property type="term" value="P:regulation of transcription by RNA polymerase II"/>
    <property type="evidence" value="ECO:0007669"/>
    <property type="project" value="TreeGrafter"/>
</dbReference>
<evidence type="ECO:0000313" key="9">
    <source>
        <dbReference type="EMBL" id="KAK3096026.1"/>
    </source>
</evidence>
<dbReference type="Proteomes" id="UP001186944">
    <property type="component" value="Unassembled WGS sequence"/>
</dbReference>
<evidence type="ECO:0000256" key="6">
    <source>
        <dbReference type="PROSITE-ProRule" id="PRU00320"/>
    </source>
</evidence>
<feature type="region of interest" description="Disordered" evidence="7">
    <location>
        <begin position="556"/>
        <end position="625"/>
    </location>
</feature>
<dbReference type="GO" id="GO:0003677">
    <property type="term" value="F:DNA binding"/>
    <property type="evidence" value="ECO:0007669"/>
    <property type="project" value="UniProtKB-UniRule"/>
</dbReference>
<comment type="subcellular location">
    <subcellularLocation>
        <location evidence="1 6">Nucleus</location>
    </subcellularLocation>
</comment>
<feature type="region of interest" description="Disordered" evidence="7">
    <location>
        <begin position="338"/>
        <end position="358"/>
    </location>
</feature>
<feature type="compositionally biased region" description="Basic residues" evidence="7">
    <location>
        <begin position="495"/>
        <end position="504"/>
    </location>
</feature>